<name>A0A6M0S0J6_9CYAN</name>
<accession>A0A6M0S0J6</accession>
<dbReference type="AlphaFoldDB" id="A0A6M0S0J6"/>
<reference evidence="2 3" key="1">
    <citation type="journal article" date="2020" name="Microb. Ecol.">
        <title>Ecogenomics of the Marine Benthic Filamentous Cyanobacterium Adonisia.</title>
        <authorList>
            <person name="Walter J.M."/>
            <person name="Coutinho F.H."/>
            <person name="Leomil L."/>
            <person name="Hargreaves P.I."/>
            <person name="Campeao M.E."/>
            <person name="Vieira V.V."/>
            <person name="Silva B.S."/>
            <person name="Fistarol G.O."/>
            <person name="Salomon P.S."/>
            <person name="Sawabe T."/>
            <person name="Mino S."/>
            <person name="Hosokawa M."/>
            <person name="Miyashita H."/>
            <person name="Maruyama F."/>
            <person name="van Verk M.C."/>
            <person name="Dutilh B.E."/>
            <person name="Thompson C.C."/>
            <person name="Thompson F.L."/>
        </authorList>
    </citation>
    <scope>NUCLEOTIDE SEQUENCE [LARGE SCALE GENOMIC DNA]</scope>
    <source>
        <strain evidence="2 3">CCMR0082</strain>
    </source>
</reference>
<dbReference type="InterPro" id="IPR010982">
    <property type="entry name" value="Lambda_DNA-bd_dom_sf"/>
</dbReference>
<dbReference type="PANTHER" id="PTHR37301">
    <property type="entry name" value="DNA-BINDING PROTEIN-RELATED"/>
    <property type="match status" value="1"/>
</dbReference>
<dbReference type="CDD" id="cd00093">
    <property type="entry name" value="HTH_XRE"/>
    <property type="match status" value="1"/>
</dbReference>
<organism evidence="2 3">
    <name type="scientific">Adonisia turfae CCMR0082</name>
    <dbReference type="NCBI Taxonomy" id="2304604"/>
    <lineage>
        <taxon>Bacteria</taxon>
        <taxon>Bacillati</taxon>
        <taxon>Cyanobacteriota</taxon>
        <taxon>Adonisia</taxon>
        <taxon>Adonisia turfae</taxon>
    </lineage>
</organism>
<dbReference type="PANTHER" id="PTHR37301:SF1">
    <property type="entry name" value="DNA-BINDING PROTEIN"/>
    <property type="match status" value="1"/>
</dbReference>
<evidence type="ECO:0000259" key="1">
    <source>
        <dbReference type="Pfam" id="PF13443"/>
    </source>
</evidence>
<sequence length="71" mass="8189">MADRELNYKELAEMVGMNKVTINRMKNKFELDFNLTPATLEKLCSALSCQPGDLLRWVPEKEIADDQSQEK</sequence>
<dbReference type="Proteomes" id="UP000473574">
    <property type="component" value="Unassembled WGS sequence"/>
</dbReference>
<dbReference type="InterPro" id="IPR001387">
    <property type="entry name" value="Cro/C1-type_HTH"/>
</dbReference>
<evidence type="ECO:0000313" key="2">
    <source>
        <dbReference type="EMBL" id="NEZ61974.1"/>
    </source>
</evidence>
<feature type="domain" description="HTH cro/C1-type" evidence="1">
    <location>
        <begin position="1"/>
        <end position="60"/>
    </location>
</feature>
<dbReference type="EMBL" id="QZCE01000001">
    <property type="protein sequence ID" value="NEZ61974.1"/>
    <property type="molecule type" value="Genomic_DNA"/>
</dbReference>
<dbReference type="Pfam" id="PF13443">
    <property type="entry name" value="HTH_26"/>
    <property type="match status" value="1"/>
</dbReference>
<proteinExistence type="predicted"/>
<dbReference type="SUPFAM" id="SSF47413">
    <property type="entry name" value="lambda repressor-like DNA-binding domains"/>
    <property type="match status" value="1"/>
</dbReference>
<evidence type="ECO:0000313" key="3">
    <source>
        <dbReference type="Proteomes" id="UP000473574"/>
    </source>
</evidence>
<dbReference type="GO" id="GO:0003677">
    <property type="term" value="F:DNA binding"/>
    <property type="evidence" value="ECO:0007669"/>
    <property type="project" value="InterPro"/>
</dbReference>
<protein>
    <submittedName>
        <fullName evidence="2">XRE family transcriptional regulator</fullName>
    </submittedName>
</protein>
<dbReference type="Gene3D" id="1.10.260.40">
    <property type="entry name" value="lambda repressor-like DNA-binding domains"/>
    <property type="match status" value="1"/>
</dbReference>
<gene>
    <name evidence="2" type="ORF">D0962_04160</name>
</gene>
<comment type="caution">
    <text evidence="2">The sequence shown here is derived from an EMBL/GenBank/DDBJ whole genome shotgun (WGS) entry which is preliminary data.</text>
</comment>